<dbReference type="RefSeq" id="XP_455947.1">
    <property type="nucleotide sequence ID" value="XM_455947.1"/>
</dbReference>
<dbReference type="Pfam" id="PF12896">
    <property type="entry name" value="ANAPC4"/>
    <property type="match status" value="1"/>
</dbReference>
<accession>Q6CJE2</accession>
<dbReference type="EMBL" id="CR382126">
    <property type="protein sequence ID" value="CAG98655.1"/>
    <property type="molecule type" value="Genomic_DNA"/>
</dbReference>
<sequence>MSFSIDSELLLQKYACGYSATVSDDQSLVCLWNVHNNIEIYRTNGGYLINRLNDEIQNHRLIDVVWHGNDLFCCYNSGTVSIYREGRELVKQLTFIPKGAKTKCILCDNLVPSDDRYSLSDGNLLNSMPKLNKWDMIKNELDNELILNSELGKKKPIDIFMAIDSKTNKLILSIEGTLNIKVGEKLKLPKDIKRIIKVSSGKYMCLGKDWSYQVLDLTFLQDPNIYKLIKTTQEYSALLRYLKQLHRHLRMKLTEPYFEFVETLLKEEHKNALQELFYIGVTKLEVMEELHEVQLQTFRLDKWSALSNDLCSNSIGLMVACTIPLLERMIVLAASIEALCEAITWIKFPNEIWVGSKLRERTVETLKSVRSQTDSIMKNKKTQELGLMWIRSLSDSLSKMERNRDQISPPEPETTNGSNNFSFFGSSTGITGEDSKTLQKRADINTVEKFLAKDLLPEKQYEWVKTSFPNLILETQAEFDKIIKDYTLKWLKRQMSVEFDQTRNIQTGDNVDQICDIRILRHEDSSKRALLVTPTELILLNLQTQKIDVRSPLPLPSHKVAMTLTRHNTDPAALPLKKQQYKNPRLQLVPISAGQPSLSTAPVQNITEEVFFLLPLCQTVTVFIETAVASNTDSILSPDGRSHSLAVDHLPHSADLTGESHDLHRHTIRIV</sequence>
<dbReference type="InParanoid" id="Q6CJE2"/>
<evidence type="ECO:0000256" key="1">
    <source>
        <dbReference type="SAM" id="MobiDB-lite"/>
    </source>
</evidence>
<dbReference type="AlphaFoldDB" id="Q6CJE2"/>
<dbReference type="HOGENOM" id="CLU_409413_0_0_1"/>
<organism evidence="3 4">
    <name type="scientific">Kluyveromyces lactis (strain ATCC 8585 / CBS 2359 / DSM 70799 / NBRC 1267 / NRRL Y-1140 / WM37)</name>
    <name type="common">Yeast</name>
    <name type="synonym">Candida sphaerica</name>
    <dbReference type="NCBI Taxonomy" id="284590"/>
    <lineage>
        <taxon>Eukaryota</taxon>
        <taxon>Fungi</taxon>
        <taxon>Dikarya</taxon>
        <taxon>Ascomycota</taxon>
        <taxon>Saccharomycotina</taxon>
        <taxon>Saccharomycetes</taxon>
        <taxon>Saccharomycetales</taxon>
        <taxon>Saccharomycetaceae</taxon>
        <taxon>Kluyveromyces</taxon>
    </lineage>
</organism>
<proteinExistence type="predicted"/>
<feature type="region of interest" description="Disordered" evidence="1">
    <location>
        <begin position="401"/>
        <end position="420"/>
    </location>
</feature>
<evidence type="ECO:0000313" key="3">
    <source>
        <dbReference type="EMBL" id="CAG98655.1"/>
    </source>
</evidence>
<evidence type="ECO:0000259" key="2">
    <source>
        <dbReference type="Pfam" id="PF12896"/>
    </source>
</evidence>
<protein>
    <submittedName>
        <fullName evidence="3">KLLA0F19316p</fullName>
    </submittedName>
</protein>
<dbReference type="PaxDb" id="284590-Q6CJE2"/>
<dbReference type="eggNOG" id="ENOG502SQM2">
    <property type="taxonomic scope" value="Eukaryota"/>
</dbReference>
<dbReference type="Proteomes" id="UP000000598">
    <property type="component" value="Chromosome F"/>
</dbReference>
<dbReference type="KEGG" id="kla:KLLA0_F19316g"/>
<dbReference type="InterPro" id="IPR024790">
    <property type="entry name" value="APC4_long_dom"/>
</dbReference>
<name>Q6CJE2_KLULA</name>
<keyword evidence="4" id="KW-1185">Reference proteome</keyword>
<evidence type="ECO:0000313" key="4">
    <source>
        <dbReference type="Proteomes" id="UP000000598"/>
    </source>
</evidence>
<dbReference type="STRING" id="284590.Q6CJE2"/>
<feature type="domain" description="Anaphase-promoting complex subunit 4 long" evidence="2">
    <location>
        <begin position="213"/>
        <end position="339"/>
    </location>
</feature>
<gene>
    <name evidence="3" type="ORF">KLLA0_F19316g</name>
</gene>
<dbReference type="GeneID" id="2895541"/>
<reference evidence="3 4" key="1">
    <citation type="journal article" date="2004" name="Nature">
        <title>Genome evolution in yeasts.</title>
        <authorList>
            <consortium name="Genolevures"/>
            <person name="Dujon B."/>
            <person name="Sherman D."/>
            <person name="Fischer G."/>
            <person name="Durrens P."/>
            <person name="Casaregola S."/>
            <person name="Lafontaine I."/>
            <person name="de Montigny J."/>
            <person name="Marck C."/>
            <person name="Neuveglise C."/>
            <person name="Talla E."/>
            <person name="Goffard N."/>
            <person name="Frangeul L."/>
            <person name="Aigle M."/>
            <person name="Anthouard V."/>
            <person name="Babour A."/>
            <person name="Barbe V."/>
            <person name="Barnay S."/>
            <person name="Blanchin S."/>
            <person name="Beckerich J.M."/>
            <person name="Beyne E."/>
            <person name="Bleykasten C."/>
            <person name="Boisrame A."/>
            <person name="Boyer J."/>
            <person name="Cattolico L."/>
            <person name="Confanioleri F."/>
            <person name="de Daruvar A."/>
            <person name="Despons L."/>
            <person name="Fabre E."/>
            <person name="Fairhead C."/>
            <person name="Ferry-Dumazet H."/>
            <person name="Groppi A."/>
            <person name="Hantraye F."/>
            <person name="Hennequin C."/>
            <person name="Jauniaux N."/>
            <person name="Joyet P."/>
            <person name="Kachouri R."/>
            <person name="Kerrest A."/>
            <person name="Koszul R."/>
            <person name="Lemaire M."/>
            <person name="Lesur I."/>
            <person name="Ma L."/>
            <person name="Muller H."/>
            <person name="Nicaud J.M."/>
            <person name="Nikolski M."/>
            <person name="Oztas S."/>
            <person name="Ozier-Kalogeropoulos O."/>
            <person name="Pellenz S."/>
            <person name="Potier S."/>
            <person name="Richard G.F."/>
            <person name="Straub M.L."/>
            <person name="Suleau A."/>
            <person name="Swennene D."/>
            <person name="Tekaia F."/>
            <person name="Wesolowski-Louvel M."/>
            <person name="Westhof E."/>
            <person name="Wirth B."/>
            <person name="Zeniou-Meyer M."/>
            <person name="Zivanovic I."/>
            <person name="Bolotin-Fukuhara M."/>
            <person name="Thierry A."/>
            <person name="Bouchier C."/>
            <person name="Caudron B."/>
            <person name="Scarpelli C."/>
            <person name="Gaillardin C."/>
            <person name="Weissenbach J."/>
            <person name="Wincker P."/>
            <person name="Souciet J.L."/>
        </authorList>
    </citation>
    <scope>NUCLEOTIDE SEQUENCE [LARGE SCALE GENOMIC DNA]</scope>
    <source>
        <strain evidence="4">ATCC 8585 / CBS 2359 / DSM 70799 / NBRC 1267 / NRRL Y-1140 / WM37</strain>
    </source>
</reference>